<evidence type="ECO:0000256" key="1">
    <source>
        <dbReference type="SAM" id="Phobius"/>
    </source>
</evidence>
<dbReference type="EMBL" id="JBHSDV010000001">
    <property type="protein sequence ID" value="MFC4386403.1"/>
    <property type="molecule type" value="Genomic_DNA"/>
</dbReference>
<keyword evidence="3" id="KW-1185">Reference proteome</keyword>
<feature type="transmembrane region" description="Helical" evidence="1">
    <location>
        <begin position="5"/>
        <end position="23"/>
    </location>
</feature>
<sequence length="102" mass="11506">MAKMLIGTGITLVIVSILTGILHGDFWEFILFSVSGVSFAMILFGLSYLIRLKEEMLDVITIHHHYYRELHMTKRTCSNCSHEYDAIHNTCPQCGSKAKASV</sequence>
<keyword evidence="1" id="KW-1133">Transmembrane helix</keyword>
<feature type="transmembrane region" description="Helical" evidence="1">
    <location>
        <begin position="29"/>
        <end position="50"/>
    </location>
</feature>
<dbReference type="RefSeq" id="WP_390194977.1">
    <property type="nucleotide sequence ID" value="NZ_JBHSDV010000001.1"/>
</dbReference>
<keyword evidence="1" id="KW-0472">Membrane</keyword>
<gene>
    <name evidence="2" type="ORF">ACFOZ1_01140</name>
</gene>
<name>A0ABV8VT89_9BACI</name>
<protein>
    <recommendedName>
        <fullName evidence="4">Zinc ribbon domain-containing protein</fullName>
    </recommendedName>
</protein>
<dbReference type="Proteomes" id="UP001595880">
    <property type="component" value="Unassembled WGS sequence"/>
</dbReference>
<reference evidence="3" key="1">
    <citation type="journal article" date="2019" name="Int. J. Syst. Evol. Microbiol.">
        <title>The Global Catalogue of Microorganisms (GCM) 10K type strain sequencing project: providing services to taxonomists for standard genome sequencing and annotation.</title>
        <authorList>
            <consortium name="The Broad Institute Genomics Platform"/>
            <consortium name="The Broad Institute Genome Sequencing Center for Infectious Disease"/>
            <person name="Wu L."/>
            <person name="Ma J."/>
        </authorList>
    </citation>
    <scope>NUCLEOTIDE SEQUENCE [LARGE SCALE GENOMIC DNA]</scope>
    <source>
        <strain evidence="3">KACC 14058</strain>
    </source>
</reference>
<evidence type="ECO:0000313" key="3">
    <source>
        <dbReference type="Proteomes" id="UP001595880"/>
    </source>
</evidence>
<organism evidence="2 3">
    <name type="scientific">Gracilibacillus marinus</name>
    <dbReference type="NCBI Taxonomy" id="630535"/>
    <lineage>
        <taxon>Bacteria</taxon>
        <taxon>Bacillati</taxon>
        <taxon>Bacillota</taxon>
        <taxon>Bacilli</taxon>
        <taxon>Bacillales</taxon>
        <taxon>Bacillaceae</taxon>
        <taxon>Gracilibacillus</taxon>
    </lineage>
</organism>
<accession>A0ABV8VT89</accession>
<evidence type="ECO:0008006" key="4">
    <source>
        <dbReference type="Google" id="ProtNLM"/>
    </source>
</evidence>
<comment type="caution">
    <text evidence="2">The sequence shown here is derived from an EMBL/GenBank/DDBJ whole genome shotgun (WGS) entry which is preliminary data.</text>
</comment>
<proteinExistence type="predicted"/>
<evidence type="ECO:0000313" key="2">
    <source>
        <dbReference type="EMBL" id="MFC4386403.1"/>
    </source>
</evidence>
<keyword evidence="1" id="KW-0812">Transmembrane</keyword>